<protein>
    <recommendedName>
        <fullName evidence="8">FUN14 domain-containing protein 1</fullName>
    </recommendedName>
</protein>
<dbReference type="PANTHER" id="PTHR21346:SF0">
    <property type="entry name" value="RE45833P"/>
    <property type="match status" value="1"/>
</dbReference>
<keyword evidence="4" id="KW-1133">Transmembrane helix</keyword>
<proteinExistence type="inferred from homology"/>
<comment type="subcellular location">
    <subcellularLocation>
        <location evidence="1">Mitochondrion outer membrane</location>
        <topology evidence="1">Multi-pass membrane protein</topology>
    </subcellularLocation>
</comment>
<evidence type="ECO:0008006" key="8">
    <source>
        <dbReference type="Google" id="ProtNLM"/>
    </source>
</evidence>
<evidence type="ECO:0000256" key="5">
    <source>
        <dbReference type="ARBA" id="ARBA00023136"/>
    </source>
</evidence>
<gene>
    <name evidence="6" type="ORF">AVEN_146324_1</name>
</gene>
<reference evidence="6 7" key="1">
    <citation type="journal article" date="2019" name="Sci. Rep.">
        <title>Orb-weaving spider Araneus ventricosus genome elucidates the spidroin gene catalogue.</title>
        <authorList>
            <person name="Kono N."/>
            <person name="Nakamura H."/>
            <person name="Ohtoshi R."/>
            <person name="Moran D.A.P."/>
            <person name="Shinohara A."/>
            <person name="Yoshida Y."/>
            <person name="Fujiwara M."/>
            <person name="Mori M."/>
            <person name="Tomita M."/>
            <person name="Arakawa K."/>
        </authorList>
    </citation>
    <scope>NUCLEOTIDE SEQUENCE [LARGE SCALE GENOMIC DNA]</scope>
</reference>
<evidence type="ECO:0000256" key="3">
    <source>
        <dbReference type="ARBA" id="ARBA00022692"/>
    </source>
</evidence>
<dbReference type="PANTHER" id="PTHR21346">
    <property type="entry name" value="FUN14 DOMAIN CONTAINING"/>
    <property type="match status" value="1"/>
</dbReference>
<accession>A0A4Y2J8X1</accession>
<dbReference type="OrthoDB" id="6431107at2759"/>
<evidence type="ECO:0000256" key="4">
    <source>
        <dbReference type="ARBA" id="ARBA00022989"/>
    </source>
</evidence>
<keyword evidence="3" id="KW-0812">Transmembrane</keyword>
<dbReference type="AlphaFoldDB" id="A0A4Y2J8X1"/>
<name>A0A4Y2J8X1_ARAVE</name>
<evidence type="ECO:0000256" key="1">
    <source>
        <dbReference type="ARBA" id="ARBA00004374"/>
    </source>
</evidence>
<organism evidence="6 7">
    <name type="scientific">Araneus ventricosus</name>
    <name type="common">Orbweaver spider</name>
    <name type="synonym">Epeira ventricosa</name>
    <dbReference type="NCBI Taxonomy" id="182803"/>
    <lineage>
        <taxon>Eukaryota</taxon>
        <taxon>Metazoa</taxon>
        <taxon>Ecdysozoa</taxon>
        <taxon>Arthropoda</taxon>
        <taxon>Chelicerata</taxon>
        <taxon>Arachnida</taxon>
        <taxon>Araneae</taxon>
        <taxon>Araneomorphae</taxon>
        <taxon>Entelegynae</taxon>
        <taxon>Araneoidea</taxon>
        <taxon>Araneidae</taxon>
        <taxon>Araneus</taxon>
    </lineage>
</organism>
<dbReference type="GO" id="GO:0000422">
    <property type="term" value="P:autophagy of mitochondrion"/>
    <property type="evidence" value="ECO:0007669"/>
    <property type="project" value="TreeGrafter"/>
</dbReference>
<dbReference type="GO" id="GO:0005741">
    <property type="term" value="C:mitochondrial outer membrane"/>
    <property type="evidence" value="ECO:0007669"/>
    <property type="project" value="UniProtKB-SubCell"/>
</dbReference>
<sequence>MQGYNVTEFPSASDEDFHGGVNDLILKQFLIGGLCGLVAGRIFARVNKIAALALSGGFFIFHILHHKGYITLDSDKLMESASHIANWRESLSVESVASFFGEDCKFVALGFSGGFILGMG</sequence>
<evidence type="ECO:0000256" key="2">
    <source>
        <dbReference type="ARBA" id="ARBA00009160"/>
    </source>
</evidence>
<evidence type="ECO:0000313" key="6">
    <source>
        <dbReference type="EMBL" id="GBM86480.1"/>
    </source>
</evidence>
<dbReference type="Pfam" id="PF04930">
    <property type="entry name" value="FUN14"/>
    <property type="match status" value="1"/>
</dbReference>
<dbReference type="EMBL" id="BGPR01003317">
    <property type="protein sequence ID" value="GBM86480.1"/>
    <property type="molecule type" value="Genomic_DNA"/>
</dbReference>
<keyword evidence="7" id="KW-1185">Reference proteome</keyword>
<dbReference type="Proteomes" id="UP000499080">
    <property type="component" value="Unassembled WGS sequence"/>
</dbReference>
<keyword evidence="5" id="KW-0472">Membrane</keyword>
<dbReference type="InterPro" id="IPR007014">
    <property type="entry name" value="FUN14"/>
</dbReference>
<evidence type="ECO:0000313" key="7">
    <source>
        <dbReference type="Proteomes" id="UP000499080"/>
    </source>
</evidence>
<comment type="similarity">
    <text evidence="2">Belongs to the FUN14 family.</text>
</comment>
<comment type="caution">
    <text evidence="6">The sequence shown here is derived from an EMBL/GenBank/DDBJ whole genome shotgun (WGS) entry which is preliminary data.</text>
</comment>